<proteinExistence type="predicted"/>
<evidence type="ECO:0000313" key="5">
    <source>
        <dbReference type="EMBL" id="NYD23715.1"/>
    </source>
</evidence>
<organism evidence="5 6">
    <name type="scientific">Kineococcus aurantiacus</name>
    <dbReference type="NCBI Taxonomy" id="37633"/>
    <lineage>
        <taxon>Bacteria</taxon>
        <taxon>Bacillati</taxon>
        <taxon>Actinomycetota</taxon>
        <taxon>Actinomycetes</taxon>
        <taxon>Kineosporiales</taxon>
        <taxon>Kineosporiaceae</taxon>
        <taxon>Kineococcus</taxon>
    </lineage>
</organism>
<comment type="caution">
    <text evidence="5">The sequence shown here is derived from an EMBL/GenBank/DDBJ whole genome shotgun (WGS) entry which is preliminary data.</text>
</comment>
<dbReference type="CDD" id="cd06170">
    <property type="entry name" value="LuxR_C_like"/>
    <property type="match status" value="1"/>
</dbReference>
<evidence type="ECO:0000259" key="4">
    <source>
        <dbReference type="PROSITE" id="PS50043"/>
    </source>
</evidence>
<dbReference type="Pfam" id="PF00196">
    <property type="entry name" value="GerE"/>
    <property type="match status" value="1"/>
</dbReference>
<feature type="domain" description="HTH luxR-type" evidence="4">
    <location>
        <begin position="128"/>
        <end position="193"/>
    </location>
</feature>
<dbReference type="PANTHER" id="PTHR44688">
    <property type="entry name" value="DNA-BINDING TRANSCRIPTIONAL ACTIVATOR DEVR_DOSR"/>
    <property type="match status" value="1"/>
</dbReference>
<dbReference type="InterPro" id="IPR016032">
    <property type="entry name" value="Sig_transdc_resp-reg_C-effctor"/>
</dbReference>
<accession>A0A7Y9DN83</accession>
<dbReference type="SMART" id="SM00421">
    <property type="entry name" value="HTH_LUXR"/>
    <property type="match status" value="1"/>
</dbReference>
<dbReference type="AlphaFoldDB" id="A0A7Y9DN83"/>
<evidence type="ECO:0000256" key="3">
    <source>
        <dbReference type="ARBA" id="ARBA00023163"/>
    </source>
</evidence>
<evidence type="ECO:0000256" key="2">
    <source>
        <dbReference type="ARBA" id="ARBA00023125"/>
    </source>
</evidence>
<keyword evidence="1" id="KW-0805">Transcription regulation</keyword>
<dbReference type="PANTHER" id="PTHR44688:SF16">
    <property type="entry name" value="DNA-BINDING TRANSCRIPTIONAL ACTIVATOR DEVR_DOSR"/>
    <property type="match status" value="1"/>
</dbReference>
<evidence type="ECO:0000256" key="1">
    <source>
        <dbReference type="ARBA" id="ARBA00023015"/>
    </source>
</evidence>
<dbReference type="RefSeq" id="WP_218885112.1">
    <property type="nucleotide sequence ID" value="NZ_BAAAGN010000011.1"/>
</dbReference>
<evidence type="ECO:0000313" key="6">
    <source>
        <dbReference type="Proteomes" id="UP000521922"/>
    </source>
</evidence>
<keyword evidence="2 5" id="KW-0238">DNA-binding</keyword>
<dbReference type="EMBL" id="JACCBB010000001">
    <property type="protein sequence ID" value="NYD23715.1"/>
    <property type="molecule type" value="Genomic_DNA"/>
</dbReference>
<dbReference type="GO" id="GO:0006355">
    <property type="term" value="P:regulation of DNA-templated transcription"/>
    <property type="evidence" value="ECO:0007669"/>
    <property type="project" value="InterPro"/>
</dbReference>
<dbReference type="GO" id="GO:0003677">
    <property type="term" value="F:DNA binding"/>
    <property type="evidence" value="ECO:0007669"/>
    <property type="project" value="UniProtKB-KW"/>
</dbReference>
<dbReference type="Proteomes" id="UP000521922">
    <property type="component" value="Unassembled WGS sequence"/>
</dbReference>
<protein>
    <submittedName>
        <fullName evidence="5">DNA-binding CsgD family transcriptional regulator</fullName>
    </submittedName>
</protein>
<dbReference type="PROSITE" id="PS00622">
    <property type="entry name" value="HTH_LUXR_1"/>
    <property type="match status" value="1"/>
</dbReference>
<reference evidence="5 6" key="1">
    <citation type="submission" date="2020-07" db="EMBL/GenBank/DDBJ databases">
        <title>Sequencing the genomes of 1000 actinobacteria strains.</title>
        <authorList>
            <person name="Klenk H.-P."/>
        </authorList>
    </citation>
    <scope>NUCLEOTIDE SEQUENCE [LARGE SCALE GENOMIC DNA]</scope>
    <source>
        <strain evidence="5 6">DSM 7487</strain>
    </source>
</reference>
<dbReference type="PRINTS" id="PR00038">
    <property type="entry name" value="HTHLUXR"/>
</dbReference>
<dbReference type="SUPFAM" id="SSF46894">
    <property type="entry name" value="C-terminal effector domain of the bipartite response regulators"/>
    <property type="match status" value="1"/>
</dbReference>
<dbReference type="InterPro" id="IPR036388">
    <property type="entry name" value="WH-like_DNA-bd_sf"/>
</dbReference>
<dbReference type="InterPro" id="IPR000792">
    <property type="entry name" value="Tscrpt_reg_LuxR_C"/>
</dbReference>
<name>A0A7Y9DN83_9ACTN</name>
<sequence>MPAVGRQDTPGAAAREHLAAAAPVLAHGVDPVRSLLTVARLVRGASAGAVLREDGRTEPVLGLGEDRLLAPGSPVLVAARSRLGAGQVCSSFLWPAGGRRTPGGHVRVTVLTAPDEAPTARAVVLLSPPPELHGLTPRELEVLGLVVDGCSNPEIARTLTVTPRTVAAHVEHVLVKLGAPTRTLAAVRAEREGLYVPPLALTPTGPRAGSAAPA</sequence>
<keyword evidence="6" id="KW-1185">Reference proteome</keyword>
<keyword evidence="3" id="KW-0804">Transcription</keyword>
<dbReference type="PROSITE" id="PS50043">
    <property type="entry name" value="HTH_LUXR_2"/>
    <property type="match status" value="1"/>
</dbReference>
<gene>
    <name evidence="5" type="ORF">BJ968_003255</name>
</gene>
<dbReference type="Gene3D" id="1.10.10.10">
    <property type="entry name" value="Winged helix-like DNA-binding domain superfamily/Winged helix DNA-binding domain"/>
    <property type="match status" value="1"/>
</dbReference>